<dbReference type="Proteomes" id="UP001174208">
    <property type="component" value="Unassembled WGS sequence"/>
</dbReference>
<feature type="region of interest" description="Disordered" evidence="1">
    <location>
        <begin position="1"/>
        <end position="125"/>
    </location>
</feature>
<organism evidence="4 5">
    <name type="scientific">Leifsonia williamsii</name>
    <dbReference type="NCBI Taxonomy" id="3035919"/>
    <lineage>
        <taxon>Bacteria</taxon>
        <taxon>Bacillati</taxon>
        <taxon>Actinomycetota</taxon>
        <taxon>Actinomycetes</taxon>
        <taxon>Micrococcales</taxon>
        <taxon>Microbacteriaceae</taxon>
        <taxon>Leifsonia</taxon>
    </lineage>
</organism>
<dbReference type="InterPro" id="IPR057169">
    <property type="entry name" value="DUF7847"/>
</dbReference>
<name>A0ABT8KAI3_9MICO</name>
<feature type="region of interest" description="Disordered" evidence="1">
    <location>
        <begin position="453"/>
        <end position="476"/>
    </location>
</feature>
<evidence type="ECO:0000256" key="2">
    <source>
        <dbReference type="SAM" id="Phobius"/>
    </source>
</evidence>
<sequence length="476" mass="49828">MSDQDDRSTAGRHTAGQEAGQQQVPQPPQPRYGEYAPGYQPPQGAQPGYGQPGYGQPGHGQQPPPPPYGQQPYGQQPYGQQPYTQQAPYGQQPGWQQPAWQQPAWQQGAPQGGQQPGWAPPPKSGLVPLRPMSFGTLLGAPFAALRRNPKLTVGSALLIQSIPTIVVSVLLAGAMFFLVDRAINAEAGDRDTLMAGAVGGAILLGLLSIVISTVSGAILQGVIVGEVARGTLGEKLTFGAVWRLIRERLWALIGYTFLLALAWLVVVGLVVAIIVALAALGGTAGVIGAVLVGFVGGLGLIALAVWINTKLAMVPSALVLERLPFGAAIARSWRLTTGYFWKTFGLIALVFVIVYAVTQVIATPFALLGTMLGGIFAPTSLSSPDQSSFTQLFVSQLGVNVLSSVVGAIVGAIGSVIQTAAVSLLYIDLRMRKEGLDLQLVRFVEARQTGQELPDPYLQPAPGAAPASAPAGWPGS</sequence>
<feature type="transmembrane region" description="Helical" evidence="2">
    <location>
        <begin position="199"/>
        <end position="228"/>
    </location>
</feature>
<proteinExistence type="predicted"/>
<evidence type="ECO:0000256" key="1">
    <source>
        <dbReference type="SAM" id="MobiDB-lite"/>
    </source>
</evidence>
<feature type="domain" description="DUF7847" evidence="3">
    <location>
        <begin position="138"/>
        <end position="421"/>
    </location>
</feature>
<dbReference type="RefSeq" id="WP_301211012.1">
    <property type="nucleotide sequence ID" value="NZ_JAROCF010000001.1"/>
</dbReference>
<gene>
    <name evidence="4" type="ORF">P5G50_08325</name>
</gene>
<reference evidence="4" key="1">
    <citation type="submission" date="2023-06" db="EMBL/GenBank/DDBJ databases">
        <title>MT1 and MT2 Draft Genomes of Novel Species.</title>
        <authorList>
            <person name="Venkateswaran K."/>
        </authorList>
    </citation>
    <scope>NUCLEOTIDE SEQUENCE</scope>
    <source>
        <strain evidence="4">F6_8S_P_1B</strain>
    </source>
</reference>
<evidence type="ECO:0000313" key="4">
    <source>
        <dbReference type="EMBL" id="MDN4614455.1"/>
    </source>
</evidence>
<keyword evidence="2" id="KW-0812">Transmembrane</keyword>
<feature type="transmembrane region" description="Helical" evidence="2">
    <location>
        <begin position="249"/>
        <end position="280"/>
    </location>
</feature>
<keyword evidence="2" id="KW-0472">Membrane</keyword>
<feature type="compositionally biased region" description="Low complexity" evidence="1">
    <location>
        <begin position="460"/>
        <end position="476"/>
    </location>
</feature>
<accession>A0ABT8KAI3</accession>
<feature type="compositionally biased region" description="Low complexity" evidence="1">
    <location>
        <begin position="70"/>
        <end position="109"/>
    </location>
</feature>
<keyword evidence="2" id="KW-1133">Transmembrane helix</keyword>
<dbReference type="Pfam" id="PF25231">
    <property type="entry name" value="DUF7847"/>
    <property type="match status" value="1"/>
</dbReference>
<feature type="transmembrane region" description="Helical" evidence="2">
    <location>
        <begin position="156"/>
        <end position="179"/>
    </location>
</feature>
<evidence type="ECO:0000313" key="5">
    <source>
        <dbReference type="Proteomes" id="UP001174208"/>
    </source>
</evidence>
<protein>
    <recommendedName>
        <fullName evidence="3">DUF7847 domain-containing protein</fullName>
    </recommendedName>
</protein>
<dbReference type="EMBL" id="JAROCF010000001">
    <property type="protein sequence ID" value="MDN4614455.1"/>
    <property type="molecule type" value="Genomic_DNA"/>
</dbReference>
<feature type="compositionally biased region" description="Low complexity" evidence="1">
    <location>
        <begin position="35"/>
        <end position="49"/>
    </location>
</feature>
<feature type="transmembrane region" description="Helical" evidence="2">
    <location>
        <begin position="339"/>
        <end position="358"/>
    </location>
</feature>
<feature type="transmembrane region" description="Helical" evidence="2">
    <location>
        <begin position="401"/>
        <end position="427"/>
    </location>
</feature>
<feature type="transmembrane region" description="Helical" evidence="2">
    <location>
        <begin position="286"/>
        <end position="307"/>
    </location>
</feature>
<keyword evidence="5" id="KW-1185">Reference proteome</keyword>
<comment type="caution">
    <text evidence="4">The sequence shown here is derived from an EMBL/GenBank/DDBJ whole genome shotgun (WGS) entry which is preliminary data.</text>
</comment>
<evidence type="ECO:0000259" key="3">
    <source>
        <dbReference type="Pfam" id="PF25231"/>
    </source>
</evidence>